<accession>A0A285KDS5</accession>
<keyword evidence="3" id="KW-1185">Reference proteome</keyword>
<dbReference type="EMBL" id="OBDY01000038">
    <property type="protein sequence ID" value="SNY70779.1"/>
    <property type="molecule type" value="Genomic_DNA"/>
</dbReference>
<reference evidence="2 3" key="1">
    <citation type="submission" date="2017-09" db="EMBL/GenBank/DDBJ databases">
        <authorList>
            <person name="Ehlers B."/>
            <person name="Leendertz F.H."/>
        </authorList>
    </citation>
    <scope>NUCLEOTIDE SEQUENCE [LARGE SCALE GENOMIC DNA]</scope>
    <source>
        <strain evidence="2 3">CGMCC 4.6857</strain>
    </source>
</reference>
<dbReference type="InterPro" id="IPR007278">
    <property type="entry name" value="DUF397"/>
</dbReference>
<name>A0A285KDS5_9ACTN</name>
<feature type="domain" description="DUF397" evidence="1">
    <location>
        <begin position="8"/>
        <end position="59"/>
    </location>
</feature>
<evidence type="ECO:0000313" key="2">
    <source>
        <dbReference type="EMBL" id="SNY70779.1"/>
    </source>
</evidence>
<dbReference type="AlphaFoldDB" id="A0A285KDS5"/>
<proteinExistence type="predicted"/>
<dbReference type="Proteomes" id="UP000219612">
    <property type="component" value="Unassembled WGS sequence"/>
</dbReference>
<organism evidence="2 3">
    <name type="scientific">Paractinoplanes atraurantiacus</name>
    <dbReference type="NCBI Taxonomy" id="1036182"/>
    <lineage>
        <taxon>Bacteria</taxon>
        <taxon>Bacillati</taxon>
        <taxon>Actinomycetota</taxon>
        <taxon>Actinomycetes</taxon>
        <taxon>Micromonosporales</taxon>
        <taxon>Micromonosporaceae</taxon>
        <taxon>Paractinoplanes</taxon>
    </lineage>
</organism>
<protein>
    <recommendedName>
        <fullName evidence="1">DUF397 domain-containing protein</fullName>
    </recommendedName>
</protein>
<evidence type="ECO:0000259" key="1">
    <source>
        <dbReference type="Pfam" id="PF04149"/>
    </source>
</evidence>
<dbReference type="Pfam" id="PF04149">
    <property type="entry name" value="DUF397"/>
    <property type="match status" value="1"/>
</dbReference>
<sequence>MNYRTDELRWRRARRCSGGTCVEVAQADGNILVRDSKNPGGAVLCFDPSEWRAFVEGVKQDEFSFE</sequence>
<evidence type="ECO:0000313" key="3">
    <source>
        <dbReference type="Proteomes" id="UP000219612"/>
    </source>
</evidence>
<dbReference type="RefSeq" id="WP_097328448.1">
    <property type="nucleotide sequence ID" value="NZ_OBDY01000038.1"/>
</dbReference>
<gene>
    <name evidence="2" type="ORF">SAMN05421748_13853</name>
</gene>
<dbReference type="OrthoDB" id="3297292at2"/>